<accession>A0A2U1QCX8</accession>
<organism evidence="1 2">
    <name type="scientific">Artemisia annua</name>
    <name type="common">Sweet wormwood</name>
    <dbReference type="NCBI Taxonomy" id="35608"/>
    <lineage>
        <taxon>Eukaryota</taxon>
        <taxon>Viridiplantae</taxon>
        <taxon>Streptophyta</taxon>
        <taxon>Embryophyta</taxon>
        <taxon>Tracheophyta</taxon>
        <taxon>Spermatophyta</taxon>
        <taxon>Magnoliopsida</taxon>
        <taxon>eudicotyledons</taxon>
        <taxon>Gunneridae</taxon>
        <taxon>Pentapetalae</taxon>
        <taxon>asterids</taxon>
        <taxon>campanulids</taxon>
        <taxon>Asterales</taxon>
        <taxon>Asteraceae</taxon>
        <taxon>Asteroideae</taxon>
        <taxon>Anthemideae</taxon>
        <taxon>Artemisiinae</taxon>
        <taxon>Artemisia</taxon>
    </lineage>
</organism>
<proteinExistence type="predicted"/>
<dbReference type="STRING" id="35608.A0A2U1QCX8"/>
<sequence length="137" mass="14596">MKATFSGNNLANGAELTIDVYVLPAVTSDDAVQILKYISSTRTKTTYTFLQRLPGSMNPQKTKVKFVFCLQGYRTRVGKGMKATFSGNNLANGAELTIDVYVLPAVTSDDAPDIADAAPGLNTLAANSTQGIITNKD</sequence>
<protein>
    <submittedName>
        <fullName evidence="1">Subtilase family protein</fullName>
    </submittedName>
</protein>
<name>A0A2U1QCX8_ARTAN</name>
<evidence type="ECO:0000313" key="1">
    <source>
        <dbReference type="EMBL" id="PWA95856.1"/>
    </source>
</evidence>
<comment type="caution">
    <text evidence="1">The sequence shown here is derived from an EMBL/GenBank/DDBJ whole genome shotgun (WGS) entry which is preliminary data.</text>
</comment>
<dbReference type="Proteomes" id="UP000245207">
    <property type="component" value="Unassembled WGS sequence"/>
</dbReference>
<gene>
    <name evidence="1" type="ORF">CTI12_AA044840</name>
</gene>
<dbReference type="EMBL" id="PKPP01000214">
    <property type="protein sequence ID" value="PWA95856.1"/>
    <property type="molecule type" value="Genomic_DNA"/>
</dbReference>
<reference evidence="1 2" key="1">
    <citation type="journal article" date="2018" name="Mol. Plant">
        <title>The genome of Artemisia annua provides insight into the evolution of Asteraceae family and artemisinin biosynthesis.</title>
        <authorList>
            <person name="Shen Q."/>
            <person name="Zhang L."/>
            <person name="Liao Z."/>
            <person name="Wang S."/>
            <person name="Yan T."/>
            <person name="Shi P."/>
            <person name="Liu M."/>
            <person name="Fu X."/>
            <person name="Pan Q."/>
            <person name="Wang Y."/>
            <person name="Lv Z."/>
            <person name="Lu X."/>
            <person name="Zhang F."/>
            <person name="Jiang W."/>
            <person name="Ma Y."/>
            <person name="Chen M."/>
            <person name="Hao X."/>
            <person name="Li L."/>
            <person name="Tang Y."/>
            <person name="Lv G."/>
            <person name="Zhou Y."/>
            <person name="Sun X."/>
            <person name="Brodelius P.E."/>
            <person name="Rose J.K.C."/>
            <person name="Tang K."/>
        </authorList>
    </citation>
    <scope>NUCLEOTIDE SEQUENCE [LARGE SCALE GENOMIC DNA]</scope>
    <source>
        <strain evidence="2">cv. Huhao1</strain>
        <tissue evidence="1">Leaf</tissue>
    </source>
</reference>
<evidence type="ECO:0000313" key="2">
    <source>
        <dbReference type="Proteomes" id="UP000245207"/>
    </source>
</evidence>
<dbReference type="OrthoDB" id="206201at2759"/>
<dbReference type="AlphaFoldDB" id="A0A2U1QCX8"/>
<keyword evidence="2" id="KW-1185">Reference proteome</keyword>